<keyword evidence="2" id="KW-1185">Reference proteome</keyword>
<organism evidence="1 2">
    <name type="scientific">Penicillium hordei</name>
    <dbReference type="NCBI Taxonomy" id="40994"/>
    <lineage>
        <taxon>Eukaryota</taxon>
        <taxon>Fungi</taxon>
        <taxon>Dikarya</taxon>
        <taxon>Ascomycota</taxon>
        <taxon>Pezizomycotina</taxon>
        <taxon>Eurotiomycetes</taxon>
        <taxon>Eurotiomycetidae</taxon>
        <taxon>Eurotiales</taxon>
        <taxon>Aspergillaceae</taxon>
        <taxon>Penicillium</taxon>
    </lineage>
</organism>
<protein>
    <submittedName>
        <fullName evidence="1">Uncharacterized protein</fullName>
    </submittedName>
</protein>
<dbReference type="RefSeq" id="XP_056749012.1">
    <property type="nucleotide sequence ID" value="XM_056900344.1"/>
</dbReference>
<evidence type="ECO:0000313" key="2">
    <source>
        <dbReference type="Proteomes" id="UP001213799"/>
    </source>
</evidence>
<reference evidence="1" key="1">
    <citation type="journal article" date="2023" name="IMA Fungus">
        <title>Comparative genomic study of the Penicillium genus elucidates a diverse pangenome and 15 lateral gene transfer events.</title>
        <authorList>
            <person name="Petersen C."/>
            <person name="Sorensen T."/>
            <person name="Nielsen M.R."/>
            <person name="Sondergaard T.E."/>
            <person name="Sorensen J.L."/>
            <person name="Fitzpatrick D.A."/>
            <person name="Frisvad J.C."/>
            <person name="Nielsen K.L."/>
        </authorList>
    </citation>
    <scope>NUCLEOTIDE SEQUENCE</scope>
    <source>
        <strain evidence="1">IBT 12815</strain>
    </source>
</reference>
<gene>
    <name evidence="1" type="ORF">N7537_009290</name>
</gene>
<dbReference type="Proteomes" id="UP001213799">
    <property type="component" value="Unassembled WGS sequence"/>
</dbReference>
<name>A0AAD6DST0_9EURO</name>
<dbReference type="AlphaFoldDB" id="A0AAD6DST0"/>
<sequence length="109" mass="12642">MITQDPVKRVAFERKCIEDKRSDEKGVILLQDNPSSRGHCRFWECVPTKLNNISSAFRFDVKDLSGRHYEPNMHYHVSFMEQIFPNLSVLVEREVLQMEVGVTQLTSAS</sequence>
<comment type="caution">
    <text evidence="1">The sequence shown here is derived from an EMBL/GenBank/DDBJ whole genome shotgun (WGS) entry which is preliminary data.</text>
</comment>
<proteinExistence type="predicted"/>
<evidence type="ECO:0000313" key="1">
    <source>
        <dbReference type="EMBL" id="KAJ5592386.1"/>
    </source>
</evidence>
<accession>A0AAD6DST0</accession>
<reference evidence="1" key="2">
    <citation type="submission" date="2023-01" db="EMBL/GenBank/DDBJ databases">
        <authorList>
            <person name="Petersen C."/>
        </authorList>
    </citation>
    <scope>NUCLEOTIDE SEQUENCE</scope>
    <source>
        <strain evidence="1">IBT 12815</strain>
    </source>
</reference>
<dbReference type="EMBL" id="JAQJAE010000005">
    <property type="protein sequence ID" value="KAJ5592386.1"/>
    <property type="molecule type" value="Genomic_DNA"/>
</dbReference>
<dbReference type="GeneID" id="81590586"/>